<dbReference type="Proteomes" id="UP000732399">
    <property type="component" value="Unassembled WGS sequence"/>
</dbReference>
<proteinExistence type="predicted"/>
<evidence type="ECO:0000259" key="2">
    <source>
        <dbReference type="PROSITE" id="PS51464"/>
    </source>
</evidence>
<dbReference type="RefSeq" id="WP_168135180.1">
    <property type="nucleotide sequence ID" value="NZ_JAAVJH010000008.1"/>
</dbReference>
<dbReference type="SUPFAM" id="SSF53697">
    <property type="entry name" value="SIS domain"/>
    <property type="match status" value="1"/>
</dbReference>
<sequence>MTTEGADPRFVDIDGWPVADAVAAMADAQGRAVAALSPALPALSAAAEAGAARLARGGRLAYAGAGTSGRLAVQDGVELTPTYDWPDDRLVFLLAGGAAAMMRGIEGAEDDADAARAAVAGAGLGGDDVLVAVAASGRTPYTRAAVAAARAAGALTIAIANNPGAPLLDDADHAVVLDTGAEVVAGSTRMQAGTAQKAALNILSTAMMLRLGRVYRGRMVAMRATNAKLRARAVAMVAGLATVDPPAAEAALVATGWSVRAAVLVAGGATPDEAQARLDRAGGDLRRALG</sequence>
<dbReference type="Gene3D" id="3.40.50.10490">
    <property type="entry name" value="Glucose-6-phosphate isomerase like protein, domain 1"/>
    <property type="match status" value="1"/>
</dbReference>
<accession>A0ABX1CNV8</accession>
<protein>
    <submittedName>
        <fullName evidence="3">N-acetylmuramic acid 6-phosphate etherase</fullName>
        <ecNumber evidence="3">4.2.1.126</ecNumber>
    </submittedName>
</protein>
<dbReference type="Gene3D" id="1.10.8.1080">
    <property type="match status" value="1"/>
</dbReference>
<dbReference type="EC" id="4.2.1.126" evidence="3"/>
<organism evidence="3 4">
    <name type="scientific">Sphingomonas corticis</name>
    <dbReference type="NCBI Taxonomy" id="2722791"/>
    <lineage>
        <taxon>Bacteria</taxon>
        <taxon>Pseudomonadati</taxon>
        <taxon>Pseudomonadota</taxon>
        <taxon>Alphaproteobacteria</taxon>
        <taxon>Sphingomonadales</taxon>
        <taxon>Sphingomonadaceae</taxon>
        <taxon>Sphingomonas</taxon>
    </lineage>
</organism>
<dbReference type="PANTHER" id="PTHR10088">
    <property type="entry name" value="GLUCOKINASE REGULATORY PROTEIN"/>
    <property type="match status" value="1"/>
</dbReference>
<dbReference type="PANTHER" id="PTHR10088:SF4">
    <property type="entry name" value="GLUCOKINASE REGULATORY PROTEIN"/>
    <property type="match status" value="1"/>
</dbReference>
<evidence type="ECO:0000256" key="1">
    <source>
        <dbReference type="ARBA" id="ARBA00023277"/>
    </source>
</evidence>
<keyword evidence="3" id="KW-0456">Lyase</keyword>
<gene>
    <name evidence="3" type="ORF">HBH26_13675</name>
</gene>
<dbReference type="NCBIfam" id="NF009222">
    <property type="entry name" value="PRK12570.1"/>
    <property type="match status" value="1"/>
</dbReference>
<dbReference type="NCBIfam" id="NF003915">
    <property type="entry name" value="PRK05441.1"/>
    <property type="match status" value="1"/>
</dbReference>
<dbReference type="EMBL" id="JAAVJH010000008">
    <property type="protein sequence ID" value="NJR79632.1"/>
    <property type="molecule type" value="Genomic_DNA"/>
</dbReference>
<dbReference type="InterPro" id="IPR040190">
    <property type="entry name" value="MURQ/GCKR"/>
</dbReference>
<dbReference type="GO" id="GO:0016829">
    <property type="term" value="F:lyase activity"/>
    <property type="evidence" value="ECO:0007669"/>
    <property type="project" value="UniProtKB-KW"/>
</dbReference>
<name>A0ABX1CNV8_9SPHN</name>
<evidence type="ECO:0000313" key="3">
    <source>
        <dbReference type="EMBL" id="NJR79632.1"/>
    </source>
</evidence>
<dbReference type="Pfam" id="PF22645">
    <property type="entry name" value="GKRP_SIS_N"/>
    <property type="match status" value="1"/>
</dbReference>
<dbReference type="InterPro" id="IPR001347">
    <property type="entry name" value="SIS_dom"/>
</dbReference>
<reference evidence="3 4" key="1">
    <citation type="submission" date="2020-03" db="EMBL/GenBank/DDBJ databases">
        <authorList>
            <person name="Wang L."/>
            <person name="He N."/>
            <person name="Li Y."/>
            <person name="Fang Y."/>
            <person name="Zhang F."/>
        </authorList>
    </citation>
    <scope>NUCLEOTIDE SEQUENCE [LARGE SCALE GENOMIC DNA]</scope>
    <source>
        <strain evidence="3 4">36D10-4-7</strain>
    </source>
</reference>
<dbReference type="InterPro" id="IPR046348">
    <property type="entry name" value="SIS_dom_sf"/>
</dbReference>
<evidence type="ECO:0000313" key="4">
    <source>
        <dbReference type="Proteomes" id="UP000732399"/>
    </source>
</evidence>
<dbReference type="PROSITE" id="PS51464">
    <property type="entry name" value="SIS"/>
    <property type="match status" value="1"/>
</dbReference>
<keyword evidence="4" id="KW-1185">Reference proteome</keyword>
<feature type="domain" description="SIS" evidence="2">
    <location>
        <begin position="50"/>
        <end position="213"/>
    </location>
</feature>
<comment type="caution">
    <text evidence="3">The sequence shown here is derived from an EMBL/GenBank/DDBJ whole genome shotgun (WGS) entry which is preliminary data.</text>
</comment>
<keyword evidence="1" id="KW-0119">Carbohydrate metabolism</keyword>